<dbReference type="OrthoDB" id="298727at2759"/>
<comment type="caution">
    <text evidence="3">The sequence shown here is derived from an EMBL/GenBank/DDBJ whole genome shotgun (WGS) entry which is preliminary data.</text>
</comment>
<evidence type="ECO:0000256" key="2">
    <source>
        <dbReference type="SAM" id="MobiDB-lite"/>
    </source>
</evidence>
<sequence length="772" mass="91782">MKRRPQSAIITKIVKERQESGINTSQLIYSKKPIQNQVAPKEYFEDQEQLYFANLQLKQQCNELKFENSKLKAFVAQLKKQIIKIEKVDKYQVSCDPLGVVQGGEGSIVPILKAKVKEQRNQIEELQTDLHQQYKSVKLTKLSELQREIHNQQNEIIKLKQVIQSALNITDQDLVNDPNIIEKLSKFTITVHQQENSIRELTIQNDKLKLEYQEMSNDNAKLLEEMKQLNFEKINYKKQLEEQTITENEVYQQKKREFLEMKLSATLKQLDTLKGELSLYENKSKFLQKQIKDQEKEFKQTIIELQKQKQNLEEQCSKKDIIIQDLNDRINILDLLKQKNSPKPSDSPLMLQQNKSFFPPITYRDEMTQFPENQTSDLNQDLNSKPINKNRLDILLQQLKFKIISQKLTKERIHFTFYNKDFIQLGEAIQIFMNAPYNFQRSDSIVLCRYFIGEDQGFSNQVQWQDTQEVKEIIDQFYNHPKIKSEYLSFQTILKQNYFSKEVNYKLIQSNIQNQIYNKDDFILLLKNKYNFTYEQIDYLLMMNYLYSNEVENINLHFLRQFIQQECDLQTTLHNLTYFSHDSIRYIPKITKKFTYSDDEEFNYPIVESKKLKSIEKQKDDFKNLIKPPEISNQIQNIITSEQFLTFSQFKNNDQQLKSSESRKPSNHNYSNSDTFHYSQSQIPIATLKRPSDVQQITSDNNSIQFNITNQFQSPQQNKKKVNQISEFYSGKEIIDQKNIKQNIDNDTQITDINKKEDDYFEEILEEYVEEL</sequence>
<evidence type="ECO:0000313" key="4">
    <source>
        <dbReference type="Proteomes" id="UP000692954"/>
    </source>
</evidence>
<name>A0A8S1PKA4_9CILI</name>
<dbReference type="EMBL" id="CAJJDN010000079">
    <property type="protein sequence ID" value="CAD8103213.1"/>
    <property type="molecule type" value="Genomic_DNA"/>
</dbReference>
<reference evidence="3" key="1">
    <citation type="submission" date="2021-01" db="EMBL/GenBank/DDBJ databases">
        <authorList>
            <consortium name="Genoscope - CEA"/>
            <person name="William W."/>
        </authorList>
    </citation>
    <scope>NUCLEOTIDE SEQUENCE</scope>
</reference>
<gene>
    <name evidence="3" type="ORF">PSON_ATCC_30995.1.T0790185</name>
</gene>
<keyword evidence="4" id="KW-1185">Reference proteome</keyword>
<feature type="coiled-coil region" evidence="1">
    <location>
        <begin position="191"/>
        <end position="329"/>
    </location>
</feature>
<proteinExistence type="predicted"/>
<evidence type="ECO:0000256" key="1">
    <source>
        <dbReference type="SAM" id="Coils"/>
    </source>
</evidence>
<dbReference type="AlphaFoldDB" id="A0A8S1PKA4"/>
<protein>
    <submittedName>
        <fullName evidence="3">Uncharacterized protein</fullName>
    </submittedName>
</protein>
<feature type="compositionally biased region" description="Polar residues" evidence="2">
    <location>
        <begin position="667"/>
        <end position="676"/>
    </location>
</feature>
<dbReference type="Proteomes" id="UP000692954">
    <property type="component" value="Unassembled WGS sequence"/>
</dbReference>
<keyword evidence="1" id="KW-0175">Coiled coil</keyword>
<feature type="region of interest" description="Disordered" evidence="2">
    <location>
        <begin position="655"/>
        <end position="676"/>
    </location>
</feature>
<accession>A0A8S1PKA4</accession>
<organism evidence="3 4">
    <name type="scientific">Paramecium sonneborni</name>
    <dbReference type="NCBI Taxonomy" id="65129"/>
    <lineage>
        <taxon>Eukaryota</taxon>
        <taxon>Sar</taxon>
        <taxon>Alveolata</taxon>
        <taxon>Ciliophora</taxon>
        <taxon>Intramacronucleata</taxon>
        <taxon>Oligohymenophorea</taxon>
        <taxon>Peniculida</taxon>
        <taxon>Parameciidae</taxon>
        <taxon>Paramecium</taxon>
    </lineage>
</organism>
<feature type="coiled-coil region" evidence="1">
    <location>
        <begin position="109"/>
        <end position="162"/>
    </location>
</feature>
<evidence type="ECO:0000313" key="3">
    <source>
        <dbReference type="EMBL" id="CAD8103213.1"/>
    </source>
</evidence>